<organism evidence="1 2">
    <name type="scientific">Pleurodeles waltl</name>
    <name type="common">Iberian ribbed newt</name>
    <dbReference type="NCBI Taxonomy" id="8319"/>
    <lineage>
        <taxon>Eukaryota</taxon>
        <taxon>Metazoa</taxon>
        <taxon>Chordata</taxon>
        <taxon>Craniata</taxon>
        <taxon>Vertebrata</taxon>
        <taxon>Euteleostomi</taxon>
        <taxon>Amphibia</taxon>
        <taxon>Batrachia</taxon>
        <taxon>Caudata</taxon>
        <taxon>Salamandroidea</taxon>
        <taxon>Salamandridae</taxon>
        <taxon>Pleurodelinae</taxon>
        <taxon>Pleurodeles</taxon>
    </lineage>
</organism>
<sequence length="105" mass="11295">MRSLTSVFTVDCLVVDTFDVGIKEKEKVVDNIVSVVVIDNTAVYVLVIDGGVLNNGLSAEGAEAAFLKECTSGGGGGVSEDDLEAFFEEVSITFLYFFEEEILPF</sequence>
<dbReference type="AlphaFoldDB" id="A0AAV7M3C6"/>
<keyword evidence="2" id="KW-1185">Reference proteome</keyword>
<proteinExistence type="predicted"/>
<dbReference type="Proteomes" id="UP001066276">
    <property type="component" value="Chromosome 10"/>
</dbReference>
<name>A0AAV7M3C6_PLEWA</name>
<evidence type="ECO:0000313" key="2">
    <source>
        <dbReference type="Proteomes" id="UP001066276"/>
    </source>
</evidence>
<accession>A0AAV7M3C6</accession>
<dbReference type="EMBL" id="JANPWB010000014">
    <property type="protein sequence ID" value="KAJ1098311.1"/>
    <property type="molecule type" value="Genomic_DNA"/>
</dbReference>
<gene>
    <name evidence="1" type="ORF">NDU88_003426</name>
</gene>
<comment type="caution">
    <text evidence="1">The sequence shown here is derived from an EMBL/GenBank/DDBJ whole genome shotgun (WGS) entry which is preliminary data.</text>
</comment>
<evidence type="ECO:0000313" key="1">
    <source>
        <dbReference type="EMBL" id="KAJ1098311.1"/>
    </source>
</evidence>
<protein>
    <submittedName>
        <fullName evidence="1">Uncharacterized protein</fullName>
    </submittedName>
</protein>
<reference evidence="1" key="1">
    <citation type="journal article" date="2022" name="bioRxiv">
        <title>Sequencing and chromosome-scale assembly of the giantPleurodeles waltlgenome.</title>
        <authorList>
            <person name="Brown T."/>
            <person name="Elewa A."/>
            <person name="Iarovenko S."/>
            <person name="Subramanian E."/>
            <person name="Araus A.J."/>
            <person name="Petzold A."/>
            <person name="Susuki M."/>
            <person name="Suzuki K.-i.T."/>
            <person name="Hayashi T."/>
            <person name="Toyoda A."/>
            <person name="Oliveira C."/>
            <person name="Osipova E."/>
            <person name="Leigh N.D."/>
            <person name="Simon A."/>
            <person name="Yun M.H."/>
        </authorList>
    </citation>
    <scope>NUCLEOTIDE SEQUENCE</scope>
    <source>
        <strain evidence="1">20211129_DDA</strain>
        <tissue evidence="1">Liver</tissue>
    </source>
</reference>